<accession>M2R9Z8</accession>
<dbReference type="AlphaFoldDB" id="M2R9Z8"/>
<dbReference type="PANTHER" id="PTHR28041:SF1">
    <property type="entry name" value="LARGE RIBOSOMAL SUBUNIT PROTEIN ML59"/>
    <property type="match status" value="1"/>
</dbReference>
<keyword evidence="3" id="KW-1185">Reference proteome</keyword>
<dbReference type="Proteomes" id="UP000016930">
    <property type="component" value="Unassembled WGS sequence"/>
</dbReference>
<dbReference type="InterPro" id="IPR037507">
    <property type="entry name" value="Ribosomal_mL59"/>
</dbReference>
<dbReference type="GO" id="GO:0005762">
    <property type="term" value="C:mitochondrial large ribosomal subunit"/>
    <property type="evidence" value="ECO:0007669"/>
    <property type="project" value="InterPro"/>
</dbReference>
<dbReference type="STRING" id="914234.M2R9Z8"/>
<dbReference type="Pfam" id="PF18126">
    <property type="entry name" value="Mitoc_mL59"/>
    <property type="match status" value="1"/>
</dbReference>
<protein>
    <recommendedName>
        <fullName evidence="1">Large ribosomal subunit protein mL59 domain-containing protein</fullName>
    </recommendedName>
</protein>
<dbReference type="OrthoDB" id="18529at2759"/>
<dbReference type="GO" id="GO:0003735">
    <property type="term" value="F:structural constituent of ribosome"/>
    <property type="evidence" value="ECO:0007669"/>
    <property type="project" value="InterPro"/>
</dbReference>
<evidence type="ECO:0000313" key="3">
    <source>
        <dbReference type="Proteomes" id="UP000016930"/>
    </source>
</evidence>
<reference evidence="2 3" key="1">
    <citation type="journal article" date="2012" name="Proc. Natl. Acad. Sci. U.S.A.">
        <title>Comparative genomics of Ceriporiopsis subvermispora and Phanerochaete chrysosporium provide insight into selective ligninolysis.</title>
        <authorList>
            <person name="Fernandez-Fueyo E."/>
            <person name="Ruiz-Duenas F.J."/>
            <person name="Ferreira P."/>
            <person name="Floudas D."/>
            <person name="Hibbett D.S."/>
            <person name="Canessa P."/>
            <person name="Larrondo L.F."/>
            <person name="James T.Y."/>
            <person name="Seelenfreund D."/>
            <person name="Lobos S."/>
            <person name="Polanco R."/>
            <person name="Tello M."/>
            <person name="Honda Y."/>
            <person name="Watanabe T."/>
            <person name="Watanabe T."/>
            <person name="Ryu J.S."/>
            <person name="Kubicek C.P."/>
            <person name="Schmoll M."/>
            <person name="Gaskell J."/>
            <person name="Hammel K.E."/>
            <person name="St John F.J."/>
            <person name="Vanden Wymelenberg A."/>
            <person name="Sabat G."/>
            <person name="Splinter BonDurant S."/>
            <person name="Syed K."/>
            <person name="Yadav J.S."/>
            <person name="Doddapaneni H."/>
            <person name="Subramanian V."/>
            <person name="Lavin J.L."/>
            <person name="Oguiza J.A."/>
            <person name="Perez G."/>
            <person name="Pisabarro A.G."/>
            <person name="Ramirez L."/>
            <person name="Santoyo F."/>
            <person name="Master E."/>
            <person name="Coutinho P.M."/>
            <person name="Henrissat B."/>
            <person name="Lombard V."/>
            <person name="Magnuson J.K."/>
            <person name="Kuees U."/>
            <person name="Hori C."/>
            <person name="Igarashi K."/>
            <person name="Samejima M."/>
            <person name="Held B.W."/>
            <person name="Barry K.W."/>
            <person name="LaButti K.M."/>
            <person name="Lapidus A."/>
            <person name="Lindquist E.A."/>
            <person name="Lucas S.M."/>
            <person name="Riley R."/>
            <person name="Salamov A.A."/>
            <person name="Hoffmeister D."/>
            <person name="Schwenk D."/>
            <person name="Hadar Y."/>
            <person name="Yarden O."/>
            <person name="de Vries R.P."/>
            <person name="Wiebenga A."/>
            <person name="Stenlid J."/>
            <person name="Eastwood D."/>
            <person name="Grigoriev I.V."/>
            <person name="Berka R.M."/>
            <person name="Blanchette R.A."/>
            <person name="Kersten P."/>
            <person name="Martinez A.T."/>
            <person name="Vicuna R."/>
            <person name="Cullen D."/>
        </authorList>
    </citation>
    <scope>NUCLEOTIDE SEQUENCE [LARGE SCALE GENOMIC DNA]</scope>
    <source>
        <strain evidence="2 3">B</strain>
    </source>
</reference>
<feature type="domain" description="Large ribosomal subunit protein mL59" evidence="1">
    <location>
        <begin position="5"/>
        <end position="190"/>
    </location>
</feature>
<name>M2R9Z8_CERS8</name>
<sequence length="214" mass="24003">MAALQAVKQFRLREVAPRLKSASSSEAAGLVKIPNPFLPHRNPESGRWAPPKYSLRLQAELIKHAQASGTLHLLPPGPKAGPRELERLKLSAQAVPSLVAGLARSERAQDADAASPAAQIARQAGEGELWNAPVEWEGVPHETAADGVVRLYAKRKRMFKGHKWERTKQKREEERKVAMEHMQTNIERFRSTYRRKLPNPLTVPRTTSYTKLPF</sequence>
<dbReference type="InterPro" id="IPR040922">
    <property type="entry name" value="Ribosomal_mL59_dom"/>
</dbReference>
<dbReference type="HOGENOM" id="CLU_058283_0_0_1"/>
<gene>
    <name evidence="2" type="ORF">CERSUDRAFT_85546</name>
</gene>
<proteinExistence type="predicted"/>
<organism evidence="2 3">
    <name type="scientific">Ceriporiopsis subvermispora (strain B)</name>
    <name type="common">White-rot fungus</name>
    <name type="synonym">Gelatoporia subvermispora</name>
    <dbReference type="NCBI Taxonomy" id="914234"/>
    <lineage>
        <taxon>Eukaryota</taxon>
        <taxon>Fungi</taxon>
        <taxon>Dikarya</taxon>
        <taxon>Basidiomycota</taxon>
        <taxon>Agaricomycotina</taxon>
        <taxon>Agaricomycetes</taxon>
        <taxon>Polyporales</taxon>
        <taxon>Gelatoporiaceae</taxon>
        <taxon>Gelatoporia</taxon>
    </lineage>
</organism>
<dbReference type="PANTHER" id="PTHR28041">
    <property type="entry name" value="54S RIBOSOMAL PROTEIN L25, MITOCHONDRIAL"/>
    <property type="match status" value="1"/>
</dbReference>
<dbReference type="EMBL" id="KB445800">
    <property type="protein sequence ID" value="EMD35601.1"/>
    <property type="molecule type" value="Genomic_DNA"/>
</dbReference>
<evidence type="ECO:0000313" key="2">
    <source>
        <dbReference type="EMBL" id="EMD35601.1"/>
    </source>
</evidence>
<evidence type="ECO:0000259" key="1">
    <source>
        <dbReference type="Pfam" id="PF18126"/>
    </source>
</evidence>